<feature type="region of interest" description="Disordered" evidence="1">
    <location>
        <begin position="1"/>
        <end position="40"/>
    </location>
</feature>
<proteinExistence type="predicted"/>
<dbReference type="EMBL" id="VCAU01000023">
    <property type="protein sequence ID" value="KAF9890859.1"/>
    <property type="molecule type" value="Genomic_DNA"/>
</dbReference>
<dbReference type="Proteomes" id="UP001194746">
    <property type="component" value="Unassembled WGS sequence"/>
</dbReference>
<evidence type="ECO:0000313" key="2">
    <source>
        <dbReference type="EMBL" id="KAF9890859.1"/>
    </source>
</evidence>
<feature type="region of interest" description="Disordered" evidence="1">
    <location>
        <begin position="205"/>
        <end position="227"/>
    </location>
</feature>
<dbReference type="PANTHER" id="PTHR42053:SF2">
    <property type="match status" value="1"/>
</dbReference>
<protein>
    <submittedName>
        <fullName evidence="2">Uncharacterized protein</fullName>
    </submittedName>
</protein>
<feature type="compositionally biased region" description="Basic and acidic residues" evidence="1">
    <location>
        <begin position="206"/>
        <end position="215"/>
    </location>
</feature>
<feature type="compositionally biased region" description="Low complexity" evidence="1">
    <location>
        <begin position="118"/>
        <end position="127"/>
    </location>
</feature>
<accession>A0AAD4CQK5</accession>
<evidence type="ECO:0000313" key="3">
    <source>
        <dbReference type="Proteomes" id="UP001194746"/>
    </source>
</evidence>
<name>A0AAD4CQK5_ASPNN</name>
<evidence type="ECO:0000256" key="1">
    <source>
        <dbReference type="SAM" id="MobiDB-lite"/>
    </source>
</evidence>
<feature type="region of interest" description="Disordered" evidence="1">
    <location>
        <begin position="104"/>
        <end position="176"/>
    </location>
</feature>
<feature type="compositionally biased region" description="Pro residues" evidence="1">
    <location>
        <begin position="128"/>
        <end position="137"/>
    </location>
</feature>
<comment type="caution">
    <text evidence="2">The sequence shown here is derived from an EMBL/GenBank/DDBJ whole genome shotgun (WGS) entry which is preliminary data.</text>
</comment>
<reference evidence="2" key="1">
    <citation type="journal article" date="2019" name="Beilstein J. Org. Chem.">
        <title>Nanangenines: drimane sesquiterpenoids as the dominant metabolite cohort of a novel Australian fungus, Aspergillus nanangensis.</title>
        <authorList>
            <person name="Lacey H.J."/>
            <person name="Gilchrist C.L.M."/>
            <person name="Crombie A."/>
            <person name="Kalaitzis J.A."/>
            <person name="Vuong D."/>
            <person name="Rutledge P.J."/>
            <person name="Turner P."/>
            <person name="Pitt J.I."/>
            <person name="Lacey E."/>
            <person name="Chooi Y.H."/>
            <person name="Piggott A.M."/>
        </authorList>
    </citation>
    <scope>NUCLEOTIDE SEQUENCE</scope>
    <source>
        <strain evidence="2">MST-FP2251</strain>
    </source>
</reference>
<organism evidence="2 3">
    <name type="scientific">Aspergillus nanangensis</name>
    <dbReference type="NCBI Taxonomy" id="2582783"/>
    <lineage>
        <taxon>Eukaryota</taxon>
        <taxon>Fungi</taxon>
        <taxon>Dikarya</taxon>
        <taxon>Ascomycota</taxon>
        <taxon>Pezizomycotina</taxon>
        <taxon>Eurotiomycetes</taxon>
        <taxon>Eurotiomycetidae</taxon>
        <taxon>Eurotiales</taxon>
        <taxon>Aspergillaceae</taxon>
        <taxon>Aspergillus</taxon>
        <taxon>Aspergillus subgen. Circumdati</taxon>
    </lineage>
</organism>
<dbReference type="PANTHER" id="PTHR42053">
    <property type="match status" value="1"/>
</dbReference>
<gene>
    <name evidence="2" type="ORF">FE257_005435</name>
</gene>
<feature type="compositionally biased region" description="Low complexity" evidence="1">
    <location>
        <begin position="20"/>
        <end position="33"/>
    </location>
</feature>
<sequence>MPSIKPVLHPLKTPKTMTFPSELHSDPSSSLSDNVKTEDVMSTPITPPAAYTEFLKALTPVFASPNSAGVNFSKFTFDNKPAHSPTSQPASAISGSFNFSSESAKSATASLPPPTPLTAPATRAGGPPQLPPLPPLARPRRDPRNLRSLRIPPAVQYSPANSPRSATTIRSPYSPSDWKLRYMEGPHSASGKLSVRHVVTHTVTYKRTELEDPPKGKRRKLHESKES</sequence>
<feature type="compositionally biased region" description="Polar residues" evidence="1">
    <location>
        <begin position="158"/>
        <end position="174"/>
    </location>
</feature>
<keyword evidence="3" id="KW-1185">Reference proteome</keyword>
<feature type="compositionally biased region" description="Basic residues" evidence="1">
    <location>
        <begin position="216"/>
        <end position="227"/>
    </location>
</feature>
<reference evidence="2" key="2">
    <citation type="submission" date="2020-02" db="EMBL/GenBank/DDBJ databases">
        <authorList>
            <person name="Gilchrist C.L.M."/>
            <person name="Chooi Y.-H."/>
        </authorList>
    </citation>
    <scope>NUCLEOTIDE SEQUENCE</scope>
    <source>
        <strain evidence="2">MST-FP2251</strain>
    </source>
</reference>
<dbReference type="AlphaFoldDB" id="A0AAD4CQK5"/>